<dbReference type="AlphaFoldDB" id="A0A835M1P9"/>
<keyword evidence="2" id="KW-1185">Reference proteome</keyword>
<organism evidence="1 2">
    <name type="scientific">Coptis chinensis</name>
    <dbReference type="NCBI Taxonomy" id="261450"/>
    <lineage>
        <taxon>Eukaryota</taxon>
        <taxon>Viridiplantae</taxon>
        <taxon>Streptophyta</taxon>
        <taxon>Embryophyta</taxon>
        <taxon>Tracheophyta</taxon>
        <taxon>Spermatophyta</taxon>
        <taxon>Magnoliopsida</taxon>
        <taxon>Ranunculales</taxon>
        <taxon>Ranunculaceae</taxon>
        <taxon>Coptidoideae</taxon>
        <taxon>Coptis</taxon>
    </lineage>
</organism>
<dbReference type="PANTHER" id="PTHR26312:SF153">
    <property type="entry name" value="EXPRESSED PROTEIN"/>
    <property type="match status" value="1"/>
</dbReference>
<protein>
    <submittedName>
        <fullName evidence="1">Uncharacterized protein</fullName>
    </submittedName>
</protein>
<dbReference type="SUPFAM" id="SSF48452">
    <property type="entry name" value="TPR-like"/>
    <property type="match status" value="1"/>
</dbReference>
<evidence type="ECO:0000313" key="2">
    <source>
        <dbReference type="Proteomes" id="UP000631114"/>
    </source>
</evidence>
<dbReference type="InterPro" id="IPR011990">
    <property type="entry name" value="TPR-like_helical_dom_sf"/>
</dbReference>
<dbReference type="OrthoDB" id="1924189at2759"/>
<dbReference type="EMBL" id="JADFTS010000003">
    <property type="protein sequence ID" value="KAF9616403.1"/>
    <property type="molecule type" value="Genomic_DNA"/>
</dbReference>
<proteinExistence type="predicted"/>
<comment type="caution">
    <text evidence="1">The sequence shown here is derived from an EMBL/GenBank/DDBJ whole genome shotgun (WGS) entry which is preliminary data.</text>
</comment>
<reference evidence="1 2" key="1">
    <citation type="submission" date="2020-10" db="EMBL/GenBank/DDBJ databases">
        <title>The Coptis chinensis genome and diversification of protoberbering-type alkaloids.</title>
        <authorList>
            <person name="Wang B."/>
            <person name="Shu S."/>
            <person name="Song C."/>
            <person name="Liu Y."/>
        </authorList>
    </citation>
    <scope>NUCLEOTIDE SEQUENCE [LARGE SCALE GENOMIC DNA]</scope>
    <source>
        <strain evidence="1">HL-2020</strain>
        <tissue evidence="1">Leaf</tissue>
    </source>
</reference>
<evidence type="ECO:0000313" key="1">
    <source>
        <dbReference type="EMBL" id="KAF9616403.1"/>
    </source>
</evidence>
<name>A0A835M1P9_9MAGN</name>
<gene>
    <name evidence="1" type="ORF">IFM89_029657</name>
</gene>
<dbReference type="Gene3D" id="1.25.40.10">
    <property type="entry name" value="Tetratricopeptide repeat domain"/>
    <property type="match status" value="1"/>
</dbReference>
<dbReference type="PANTHER" id="PTHR26312">
    <property type="entry name" value="TETRATRICOPEPTIDE REPEAT PROTEIN 5"/>
    <property type="match status" value="1"/>
</dbReference>
<sequence length="294" mass="33358">MFFNTSPKSYCLLPNKSSSLNLSTRKKNISGVSVACYNEIEKHRSINTSSIHNTKHPWQVIPKKSEEESFIYMNMNNGSALPLSLRIIKMKRKLAFLPETIPVSLDMSIIKSVSSILLMIDELLKLIYKGDLTENTITVSREMSDSFLLLFKKESAGNYCSSSTLSKNLLGSENGDICGIDRRRIIYERLIFSDPENSLILSNYAQFLYQIADDHNKAEEMFKRAVQVKPQDGEALSQYGIFLWRKRGDMDAAEEAFIAALDVEPQNCYYESTYACFLWETGGSDICLPMRPSS</sequence>
<dbReference type="Proteomes" id="UP000631114">
    <property type="component" value="Unassembled WGS sequence"/>
</dbReference>
<accession>A0A835M1P9</accession>